<evidence type="ECO:0000256" key="6">
    <source>
        <dbReference type="ARBA" id="ARBA00022932"/>
    </source>
</evidence>
<reference evidence="9 10" key="1">
    <citation type="submission" date="2019-05" db="EMBL/GenBank/DDBJ databases">
        <title>Microbulbifer harenosus sp. nov., an alginate-degrading bacterium isolated from coastal sand.</title>
        <authorList>
            <person name="Huang H."/>
            <person name="Mo K."/>
            <person name="Bao S."/>
        </authorList>
    </citation>
    <scope>NUCLEOTIDE SEQUENCE [LARGE SCALE GENOMIC DNA]</scope>
    <source>
        <strain evidence="9 10">HB161719</strain>
    </source>
</reference>
<dbReference type="Pfam" id="PF09115">
    <property type="entry name" value="DNApol3-delta_C"/>
    <property type="match status" value="1"/>
</dbReference>
<evidence type="ECO:0000256" key="1">
    <source>
        <dbReference type="ARBA" id="ARBA00012417"/>
    </source>
</evidence>
<proteinExistence type="predicted"/>
<keyword evidence="5" id="KW-0235">DNA replication</keyword>
<dbReference type="NCBIfam" id="NF004310">
    <property type="entry name" value="PRK05707.1"/>
    <property type="match status" value="1"/>
</dbReference>
<protein>
    <recommendedName>
        <fullName evidence="2">DNA polymerase III subunit delta'</fullName>
        <ecNumber evidence="1">2.7.7.7</ecNumber>
    </recommendedName>
</protein>
<gene>
    <name evidence="9" type="ORF">FDY93_13315</name>
</gene>
<comment type="catalytic activity">
    <reaction evidence="7">
        <text>DNA(n) + a 2'-deoxyribonucleoside 5'-triphosphate = DNA(n+1) + diphosphate</text>
        <dbReference type="Rhea" id="RHEA:22508"/>
        <dbReference type="Rhea" id="RHEA-COMP:17339"/>
        <dbReference type="Rhea" id="RHEA-COMP:17340"/>
        <dbReference type="ChEBI" id="CHEBI:33019"/>
        <dbReference type="ChEBI" id="CHEBI:61560"/>
        <dbReference type="ChEBI" id="CHEBI:173112"/>
        <dbReference type="EC" id="2.7.7.7"/>
    </reaction>
</comment>
<keyword evidence="10" id="KW-1185">Reference proteome</keyword>
<accession>A0ABY2UFH1</accession>
<keyword evidence="3 9" id="KW-0808">Transferase</keyword>
<evidence type="ECO:0000313" key="10">
    <source>
        <dbReference type="Proteomes" id="UP000306791"/>
    </source>
</evidence>
<dbReference type="InterPro" id="IPR050238">
    <property type="entry name" value="DNA_Rep/Repair_Clamp_Loader"/>
</dbReference>
<sequence length="349" mass="38004">MPVKSDPAREETIVERQPAIPSPLPWQAAQWQRLGAQWTAGRCPHALLVSGQPGLGKRRFADAFAALLLCDQPRHGLACGECRGCQLRIAGSHPDFIRVVPEKALGPLKVEQIRQLGEFVGRTSGREGVRVVWLAPAEAMNVNAANALLKNLEEPSGSVVFLLITDNPSGLLPTIRSRCQTIAFPVPPQQSSLRWLSDSGVEGEAATGALTLAGGAPLLAVSLMEPESRELREQFLEDLTALTRGDESPVTVAGRWETPGEGTDLNSLLQCWQSWVAQMLRARSTDSAAEREIMALLQRLPGAGPGGMQRLFGFYDQLLKARALLSGNSNPNKRLLLEELMIRWAALFR</sequence>
<dbReference type="InterPro" id="IPR027417">
    <property type="entry name" value="P-loop_NTPase"/>
</dbReference>
<dbReference type="Proteomes" id="UP000306791">
    <property type="component" value="Unassembled WGS sequence"/>
</dbReference>
<dbReference type="Pfam" id="PF13177">
    <property type="entry name" value="DNA_pol3_delta2"/>
    <property type="match status" value="1"/>
</dbReference>
<dbReference type="InterPro" id="IPR015199">
    <property type="entry name" value="DNA_pol_III_delta_C"/>
</dbReference>
<dbReference type="NCBIfam" id="TIGR00678">
    <property type="entry name" value="holB"/>
    <property type="match status" value="1"/>
</dbReference>
<keyword evidence="6" id="KW-0239">DNA-directed DNA polymerase</keyword>
<evidence type="ECO:0000256" key="5">
    <source>
        <dbReference type="ARBA" id="ARBA00022705"/>
    </source>
</evidence>
<organism evidence="9 10">
    <name type="scientific">Microbulbifer harenosus</name>
    <dbReference type="NCBI Taxonomy" id="2576840"/>
    <lineage>
        <taxon>Bacteria</taxon>
        <taxon>Pseudomonadati</taxon>
        <taxon>Pseudomonadota</taxon>
        <taxon>Gammaproteobacteria</taxon>
        <taxon>Cellvibrionales</taxon>
        <taxon>Microbulbiferaceae</taxon>
        <taxon>Microbulbifer</taxon>
    </lineage>
</organism>
<evidence type="ECO:0000313" key="9">
    <source>
        <dbReference type="EMBL" id="TLM76360.1"/>
    </source>
</evidence>
<dbReference type="EC" id="2.7.7.7" evidence="1"/>
<dbReference type="PANTHER" id="PTHR11669:SF8">
    <property type="entry name" value="DNA POLYMERASE III SUBUNIT DELTA"/>
    <property type="match status" value="1"/>
</dbReference>
<keyword evidence="4 9" id="KW-0548">Nucleotidyltransferase</keyword>
<feature type="domain" description="DNA polymerase III delta subunit C-terminal" evidence="8">
    <location>
        <begin position="230"/>
        <end position="344"/>
    </location>
</feature>
<dbReference type="SUPFAM" id="SSF52540">
    <property type="entry name" value="P-loop containing nucleoside triphosphate hydrolases"/>
    <property type="match status" value="1"/>
</dbReference>
<evidence type="ECO:0000256" key="2">
    <source>
        <dbReference type="ARBA" id="ARBA00014363"/>
    </source>
</evidence>
<dbReference type="Gene3D" id="3.40.50.300">
    <property type="entry name" value="P-loop containing nucleotide triphosphate hydrolases"/>
    <property type="match status" value="1"/>
</dbReference>
<dbReference type="PANTHER" id="PTHR11669">
    <property type="entry name" value="REPLICATION FACTOR C / DNA POLYMERASE III GAMMA-TAU SUBUNIT"/>
    <property type="match status" value="1"/>
</dbReference>
<dbReference type="InterPro" id="IPR004622">
    <property type="entry name" value="DNA_pol_HolB"/>
</dbReference>
<dbReference type="RefSeq" id="WP_138236249.1">
    <property type="nucleotide sequence ID" value="NZ_CP185860.1"/>
</dbReference>
<dbReference type="GO" id="GO:0003887">
    <property type="term" value="F:DNA-directed DNA polymerase activity"/>
    <property type="evidence" value="ECO:0007669"/>
    <property type="project" value="UniProtKB-EC"/>
</dbReference>
<evidence type="ECO:0000256" key="3">
    <source>
        <dbReference type="ARBA" id="ARBA00022679"/>
    </source>
</evidence>
<dbReference type="EMBL" id="VANI01000014">
    <property type="protein sequence ID" value="TLM76360.1"/>
    <property type="molecule type" value="Genomic_DNA"/>
</dbReference>
<comment type="caution">
    <text evidence="9">The sequence shown here is derived from an EMBL/GenBank/DDBJ whole genome shotgun (WGS) entry which is preliminary data.</text>
</comment>
<evidence type="ECO:0000256" key="4">
    <source>
        <dbReference type="ARBA" id="ARBA00022695"/>
    </source>
</evidence>
<name>A0ABY2UFH1_9GAMM</name>
<evidence type="ECO:0000256" key="7">
    <source>
        <dbReference type="ARBA" id="ARBA00049244"/>
    </source>
</evidence>
<evidence type="ECO:0000259" key="8">
    <source>
        <dbReference type="Pfam" id="PF09115"/>
    </source>
</evidence>